<feature type="compositionally biased region" description="Polar residues" evidence="6">
    <location>
        <begin position="1"/>
        <end position="10"/>
    </location>
</feature>
<dbReference type="Proteomes" id="UP000649955">
    <property type="component" value="Unassembled WGS sequence"/>
</dbReference>
<comment type="similarity">
    <text evidence="2">Belongs to the oxygen-dependent FAD-linked oxidoreductase family.</text>
</comment>
<dbReference type="PROSITE" id="PS51387">
    <property type="entry name" value="FAD_PCMH"/>
    <property type="match status" value="1"/>
</dbReference>
<accession>A0ABQ3KTR3</accession>
<keyword evidence="3" id="KW-0285">Flavoprotein</keyword>
<evidence type="ECO:0000313" key="8">
    <source>
        <dbReference type="EMBL" id="GHG48319.1"/>
    </source>
</evidence>
<comment type="cofactor">
    <cofactor evidence="1">
        <name>FAD</name>
        <dbReference type="ChEBI" id="CHEBI:57692"/>
    </cofactor>
</comment>
<feature type="region of interest" description="Disordered" evidence="6">
    <location>
        <begin position="1"/>
        <end position="24"/>
    </location>
</feature>
<feature type="domain" description="FAD-binding PCMH-type" evidence="7">
    <location>
        <begin position="38"/>
        <end position="225"/>
    </location>
</feature>
<evidence type="ECO:0000256" key="6">
    <source>
        <dbReference type="SAM" id="MobiDB-lite"/>
    </source>
</evidence>
<dbReference type="PANTHER" id="PTHR42973">
    <property type="entry name" value="BINDING OXIDOREDUCTASE, PUTATIVE (AFU_ORTHOLOGUE AFUA_1G17690)-RELATED"/>
    <property type="match status" value="1"/>
</dbReference>
<name>A0ABQ3KTR3_9PSEU</name>
<dbReference type="Pfam" id="PF08031">
    <property type="entry name" value="BBE"/>
    <property type="match status" value="1"/>
</dbReference>
<evidence type="ECO:0000256" key="3">
    <source>
        <dbReference type="ARBA" id="ARBA00022630"/>
    </source>
</evidence>
<dbReference type="Gene3D" id="3.30.465.10">
    <property type="match status" value="1"/>
</dbReference>
<reference evidence="9" key="1">
    <citation type="journal article" date="2019" name="Int. J. Syst. Evol. Microbiol.">
        <title>The Global Catalogue of Microorganisms (GCM) 10K type strain sequencing project: providing services to taxonomists for standard genome sequencing and annotation.</title>
        <authorList>
            <consortium name="The Broad Institute Genomics Platform"/>
            <consortium name="The Broad Institute Genome Sequencing Center for Infectious Disease"/>
            <person name="Wu L."/>
            <person name="Ma J."/>
        </authorList>
    </citation>
    <scope>NUCLEOTIDE SEQUENCE [LARGE SCALE GENOMIC DNA]</scope>
    <source>
        <strain evidence="9">CGMCC 4.7680</strain>
    </source>
</reference>
<keyword evidence="4" id="KW-0274">FAD</keyword>
<proteinExistence type="inferred from homology"/>
<protein>
    <submittedName>
        <fullName evidence="8">FAD-linked oxidase</fullName>
    </submittedName>
</protein>
<dbReference type="InterPro" id="IPR006094">
    <property type="entry name" value="Oxid_FAD_bind_N"/>
</dbReference>
<dbReference type="InterPro" id="IPR016166">
    <property type="entry name" value="FAD-bd_PCMH"/>
</dbReference>
<evidence type="ECO:0000256" key="5">
    <source>
        <dbReference type="ARBA" id="ARBA00023002"/>
    </source>
</evidence>
<dbReference type="Gene3D" id="3.40.462.20">
    <property type="match status" value="1"/>
</dbReference>
<dbReference type="Pfam" id="PF01565">
    <property type="entry name" value="FAD_binding_4"/>
    <property type="match status" value="1"/>
</dbReference>
<dbReference type="InterPro" id="IPR050416">
    <property type="entry name" value="FAD-linked_Oxidoreductase"/>
</dbReference>
<dbReference type="InterPro" id="IPR016169">
    <property type="entry name" value="FAD-bd_PCMH_sub2"/>
</dbReference>
<evidence type="ECO:0000259" key="7">
    <source>
        <dbReference type="PROSITE" id="PS51387"/>
    </source>
</evidence>
<sequence length="519" mass="55785">MMDRATQSALAQGDPREEAGVPAPAVVTPGDIRYGELVVGYNRRWVGTPESVRLAASTAQVADVVREAVATGKRLAVRSGGHCYADFVTGPETQVLLDVSNLNQVYYDPARRAFCVGAGTQLGRIYETLYRTWGVTIPGGICLTVGIAGHTSGGGFGLLTRKYGSVVDHLEAVEVVVVDAGGSVRTVIASRDPEDPDHDLWWAITGGGGGTFGVVTRFWFRSPDAEGSDPAQLLPRPPASVLVEPAGVPWQALDEDKFRTLIKNFSTWHERNSAPGDAGTALASILFARPKSGMGVGTLTQVDATVPGARELLADFGAAVTAGTGITMAMPPREVSWLASTKFVGGGTLLYDPTLRSAVKSAWMRRAFTDEQLGAVYRNLQRDDYPNPLGVFQLMSMGGKLNAVASEATAMPHRDSVLYAEFETFWTEAADDEVNLAWLRDLYADTFAATGGYPVPGEIVDGTNINNPDPDIVDPALNRSGVDWSTLYFGANYPRLQQVKARWDPTDFFRHSQSVRLPG</sequence>
<keyword evidence="5" id="KW-0560">Oxidoreductase</keyword>
<dbReference type="EMBL" id="BNAW01000072">
    <property type="protein sequence ID" value="GHG48319.1"/>
    <property type="molecule type" value="Genomic_DNA"/>
</dbReference>
<organism evidence="8 9">
    <name type="scientific">Amycolatopsis bullii</name>
    <dbReference type="NCBI Taxonomy" id="941987"/>
    <lineage>
        <taxon>Bacteria</taxon>
        <taxon>Bacillati</taxon>
        <taxon>Actinomycetota</taxon>
        <taxon>Actinomycetes</taxon>
        <taxon>Pseudonocardiales</taxon>
        <taxon>Pseudonocardiaceae</taxon>
        <taxon>Amycolatopsis</taxon>
    </lineage>
</organism>
<evidence type="ECO:0000313" key="9">
    <source>
        <dbReference type="Proteomes" id="UP000649955"/>
    </source>
</evidence>
<dbReference type="PANTHER" id="PTHR42973:SF39">
    <property type="entry name" value="FAD-BINDING PCMH-TYPE DOMAIN-CONTAINING PROTEIN"/>
    <property type="match status" value="1"/>
</dbReference>
<comment type="caution">
    <text evidence="8">The sequence shown here is derived from an EMBL/GenBank/DDBJ whole genome shotgun (WGS) entry which is preliminary data.</text>
</comment>
<evidence type="ECO:0000256" key="1">
    <source>
        <dbReference type="ARBA" id="ARBA00001974"/>
    </source>
</evidence>
<dbReference type="InterPro" id="IPR036318">
    <property type="entry name" value="FAD-bd_PCMH-like_sf"/>
</dbReference>
<dbReference type="SUPFAM" id="SSF56176">
    <property type="entry name" value="FAD-binding/transporter-associated domain-like"/>
    <property type="match status" value="1"/>
</dbReference>
<keyword evidence="9" id="KW-1185">Reference proteome</keyword>
<gene>
    <name evidence="8" type="ORF">GCM10017567_83660</name>
</gene>
<evidence type="ECO:0000256" key="2">
    <source>
        <dbReference type="ARBA" id="ARBA00005466"/>
    </source>
</evidence>
<dbReference type="InterPro" id="IPR012951">
    <property type="entry name" value="BBE"/>
</dbReference>
<evidence type="ECO:0000256" key="4">
    <source>
        <dbReference type="ARBA" id="ARBA00022827"/>
    </source>
</evidence>